<reference evidence="1 2" key="1">
    <citation type="journal article" date="2019" name="Nat. Plants">
        <title>Genome sequencing of Musa balbisiana reveals subgenome evolution and function divergence in polyploid bananas.</title>
        <authorList>
            <person name="Yao X."/>
        </authorList>
    </citation>
    <scope>NUCLEOTIDE SEQUENCE [LARGE SCALE GENOMIC DNA]</scope>
    <source>
        <strain evidence="2">cv. DH-PKW</strain>
        <tissue evidence="1">Leaves</tissue>
    </source>
</reference>
<dbReference type="Proteomes" id="UP000317650">
    <property type="component" value="Chromosome 11"/>
</dbReference>
<protein>
    <submittedName>
        <fullName evidence="1">Uncharacterized protein</fullName>
    </submittedName>
</protein>
<evidence type="ECO:0000313" key="2">
    <source>
        <dbReference type="Proteomes" id="UP000317650"/>
    </source>
</evidence>
<name>A0A4S8J6C5_MUSBA</name>
<organism evidence="1 2">
    <name type="scientific">Musa balbisiana</name>
    <name type="common">Banana</name>
    <dbReference type="NCBI Taxonomy" id="52838"/>
    <lineage>
        <taxon>Eukaryota</taxon>
        <taxon>Viridiplantae</taxon>
        <taxon>Streptophyta</taxon>
        <taxon>Embryophyta</taxon>
        <taxon>Tracheophyta</taxon>
        <taxon>Spermatophyta</taxon>
        <taxon>Magnoliopsida</taxon>
        <taxon>Liliopsida</taxon>
        <taxon>Zingiberales</taxon>
        <taxon>Musaceae</taxon>
        <taxon>Musa</taxon>
    </lineage>
</organism>
<evidence type="ECO:0000313" key="1">
    <source>
        <dbReference type="EMBL" id="THU57050.1"/>
    </source>
</evidence>
<gene>
    <name evidence="1" type="ORF">C4D60_Mb11t23680</name>
</gene>
<keyword evidence="2" id="KW-1185">Reference proteome</keyword>
<dbReference type="EMBL" id="PYDT01000007">
    <property type="protein sequence ID" value="THU57050.1"/>
    <property type="molecule type" value="Genomic_DNA"/>
</dbReference>
<dbReference type="AlphaFoldDB" id="A0A4S8J6C5"/>
<accession>A0A4S8J6C5</accession>
<proteinExistence type="predicted"/>
<comment type="caution">
    <text evidence="1">The sequence shown here is derived from an EMBL/GenBank/DDBJ whole genome shotgun (WGS) entry which is preliminary data.</text>
</comment>
<sequence length="101" mass="10842">MFSQGVHASLPAVVSARGNIISGSFGADSARLTSTAEASYHMTEHGPLLADAVRLDPRELWARLGKTTDIGGQLPEAQEEDQVSCWFELLDACSEKPKCPI</sequence>